<evidence type="ECO:0000256" key="3">
    <source>
        <dbReference type="ARBA" id="ARBA00022514"/>
    </source>
</evidence>
<organism evidence="13 14">
    <name type="scientific">Choanephora cucurbitarum</name>
    <dbReference type="NCBI Taxonomy" id="101091"/>
    <lineage>
        <taxon>Eukaryota</taxon>
        <taxon>Fungi</taxon>
        <taxon>Fungi incertae sedis</taxon>
        <taxon>Mucoromycota</taxon>
        <taxon>Mucoromycotina</taxon>
        <taxon>Mucoromycetes</taxon>
        <taxon>Mucorales</taxon>
        <taxon>Mucorineae</taxon>
        <taxon>Choanephoraceae</taxon>
        <taxon>Choanephoroideae</taxon>
        <taxon>Choanephora</taxon>
    </lineage>
</organism>
<dbReference type="InterPro" id="IPR014347">
    <property type="entry name" value="Tautomerase/MIF_sf"/>
</dbReference>
<dbReference type="Proteomes" id="UP000093000">
    <property type="component" value="Unassembled WGS sequence"/>
</dbReference>
<evidence type="ECO:0000313" key="14">
    <source>
        <dbReference type="Proteomes" id="UP000093000"/>
    </source>
</evidence>
<dbReference type="OrthoDB" id="255819at2759"/>
<keyword evidence="14" id="KW-1185">Reference proteome</keyword>
<evidence type="ECO:0000256" key="8">
    <source>
        <dbReference type="ARBA" id="ARBA00038932"/>
    </source>
</evidence>
<evidence type="ECO:0000256" key="7">
    <source>
        <dbReference type="ARBA" id="ARBA00036823"/>
    </source>
</evidence>
<dbReference type="GO" id="GO:0004167">
    <property type="term" value="F:dopachrome isomerase activity"/>
    <property type="evidence" value="ECO:0007669"/>
    <property type="project" value="UniProtKB-EC"/>
</dbReference>
<reference evidence="13 14" key="1">
    <citation type="submission" date="2016-03" db="EMBL/GenBank/DDBJ databases">
        <title>Choanephora cucurbitarum.</title>
        <authorList>
            <person name="Min B."/>
            <person name="Park H."/>
            <person name="Park J.-H."/>
            <person name="Shin H.-D."/>
            <person name="Choi I.-G."/>
        </authorList>
    </citation>
    <scope>NUCLEOTIDE SEQUENCE [LARGE SCALE GENOMIC DNA]</scope>
    <source>
        <strain evidence="13 14">KUS-F28377</strain>
    </source>
</reference>
<accession>A0A1C7NCU3</accession>
<dbReference type="STRING" id="101091.A0A1C7NCU3"/>
<comment type="similarity">
    <text evidence="2">Belongs to the MIF family.</text>
</comment>
<dbReference type="GO" id="GO:0005615">
    <property type="term" value="C:extracellular space"/>
    <property type="evidence" value="ECO:0007669"/>
    <property type="project" value="UniProtKB-KW"/>
</dbReference>
<dbReference type="Gene3D" id="3.30.429.10">
    <property type="entry name" value="Macrophage Migration Inhibitory Factor"/>
    <property type="match status" value="1"/>
</dbReference>
<comment type="caution">
    <text evidence="13">The sequence shown here is derived from an EMBL/GenBank/DDBJ whole genome shotgun (WGS) entry which is preliminary data.</text>
</comment>
<protein>
    <recommendedName>
        <fullName evidence="12">L-dopachrome isomerase</fullName>
        <ecNumber evidence="9">5.3.2.1</ecNumber>
        <ecNumber evidence="8">5.3.3.12</ecNumber>
    </recommendedName>
    <alternativeName>
        <fullName evidence="10">L-dopachrome tautomerase</fullName>
    </alternativeName>
    <alternativeName>
        <fullName evidence="11">Phenylpyruvate tautomerase</fullName>
    </alternativeName>
</protein>
<gene>
    <name evidence="13" type="primary">MIFH</name>
    <name evidence="13" type="ORF">A0J61_05035</name>
</gene>
<dbReference type="PANTHER" id="PTHR11954:SF6">
    <property type="entry name" value="MACROPHAGE MIGRATION INHIBITORY FACTOR"/>
    <property type="match status" value="1"/>
</dbReference>
<proteinExistence type="inferred from homology"/>
<comment type="catalytic activity">
    <reaction evidence="6">
        <text>3-phenylpyruvate = enol-phenylpyruvate</text>
        <dbReference type="Rhea" id="RHEA:17097"/>
        <dbReference type="ChEBI" id="CHEBI:16815"/>
        <dbReference type="ChEBI" id="CHEBI:18005"/>
        <dbReference type="EC" id="5.3.2.1"/>
    </reaction>
</comment>
<evidence type="ECO:0000256" key="11">
    <source>
        <dbReference type="ARBA" id="ARBA00041912"/>
    </source>
</evidence>
<dbReference type="Pfam" id="PF01187">
    <property type="entry name" value="MIF"/>
    <property type="match status" value="1"/>
</dbReference>
<evidence type="ECO:0000256" key="2">
    <source>
        <dbReference type="ARBA" id="ARBA00005851"/>
    </source>
</evidence>
<name>A0A1C7NCU3_9FUNG</name>
<evidence type="ECO:0000313" key="13">
    <source>
        <dbReference type="EMBL" id="OBZ86917.1"/>
    </source>
</evidence>
<keyword evidence="5" id="KW-0413">Isomerase</keyword>
<comment type="catalytic activity">
    <reaction evidence="7">
        <text>L-dopachrome = 5,6-dihydroxyindole-2-carboxylate</text>
        <dbReference type="Rhea" id="RHEA:13041"/>
        <dbReference type="ChEBI" id="CHEBI:16875"/>
        <dbReference type="ChEBI" id="CHEBI:57509"/>
        <dbReference type="EC" id="5.3.3.12"/>
    </reaction>
</comment>
<evidence type="ECO:0000256" key="1">
    <source>
        <dbReference type="ARBA" id="ARBA00004613"/>
    </source>
</evidence>
<sequence length="121" mass="13403">MPILEIVSATAPKEINAFTKRLSAVFAEYIGKPESYCLVTFTKTDSLTFAGSDEPGFYAKVTSIGHIDNERNSKLTKAITEELQKELGIADGRGYFYFMDAPAENIGFRKDTFANIASKNF</sequence>
<dbReference type="GO" id="GO:0050178">
    <property type="term" value="F:phenylpyruvate tautomerase activity"/>
    <property type="evidence" value="ECO:0007669"/>
    <property type="project" value="UniProtKB-EC"/>
</dbReference>
<evidence type="ECO:0000256" key="4">
    <source>
        <dbReference type="ARBA" id="ARBA00022525"/>
    </source>
</evidence>
<evidence type="ECO:0000256" key="10">
    <source>
        <dbReference type="ARBA" id="ARBA00041631"/>
    </source>
</evidence>
<dbReference type="InterPro" id="IPR001398">
    <property type="entry name" value="Macrophage_inhib_fac"/>
</dbReference>
<evidence type="ECO:0000256" key="5">
    <source>
        <dbReference type="ARBA" id="ARBA00023235"/>
    </source>
</evidence>
<dbReference type="AlphaFoldDB" id="A0A1C7NCU3"/>
<dbReference type="InParanoid" id="A0A1C7NCU3"/>
<dbReference type="EMBL" id="LUGH01000261">
    <property type="protein sequence ID" value="OBZ86917.1"/>
    <property type="molecule type" value="Genomic_DNA"/>
</dbReference>
<dbReference type="EC" id="5.3.2.1" evidence="9"/>
<evidence type="ECO:0000256" key="6">
    <source>
        <dbReference type="ARBA" id="ARBA00036735"/>
    </source>
</evidence>
<dbReference type="PANTHER" id="PTHR11954">
    <property type="entry name" value="D-DOPACHROME DECARBOXYLASE"/>
    <property type="match status" value="1"/>
</dbReference>
<comment type="subcellular location">
    <subcellularLocation>
        <location evidence="1">Secreted</location>
    </subcellularLocation>
</comment>
<keyword evidence="3" id="KW-0202">Cytokine</keyword>
<keyword evidence="4" id="KW-0964">Secreted</keyword>
<dbReference type="SUPFAM" id="SSF55331">
    <property type="entry name" value="Tautomerase/MIF"/>
    <property type="match status" value="1"/>
</dbReference>
<evidence type="ECO:0000256" key="9">
    <source>
        <dbReference type="ARBA" id="ARBA00039086"/>
    </source>
</evidence>
<evidence type="ECO:0000256" key="12">
    <source>
        <dbReference type="ARBA" id="ARBA00042730"/>
    </source>
</evidence>
<dbReference type="EC" id="5.3.3.12" evidence="8"/>